<dbReference type="EMBL" id="KV454015">
    <property type="protein sequence ID" value="ODV94957.1"/>
    <property type="molecule type" value="Genomic_DNA"/>
</dbReference>
<feature type="non-terminal residue" evidence="1">
    <location>
        <position position="194"/>
    </location>
</feature>
<accession>A0A1E4TT94</accession>
<evidence type="ECO:0000313" key="2">
    <source>
        <dbReference type="Proteomes" id="UP000094236"/>
    </source>
</evidence>
<gene>
    <name evidence="1" type="ORF">PACTADRAFT_50797</name>
</gene>
<organism evidence="1 2">
    <name type="scientific">Pachysolen tannophilus NRRL Y-2460</name>
    <dbReference type="NCBI Taxonomy" id="669874"/>
    <lineage>
        <taxon>Eukaryota</taxon>
        <taxon>Fungi</taxon>
        <taxon>Dikarya</taxon>
        <taxon>Ascomycota</taxon>
        <taxon>Saccharomycotina</taxon>
        <taxon>Pichiomycetes</taxon>
        <taxon>Pachysolenaceae</taxon>
        <taxon>Pachysolen</taxon>
    </lineage>
</organism>
<dbReference type="STRING" id="669874.A0A1E4TT94"/>
<keyword evidence="2" id="KW-1185">Reference proteome</keyword>
<evidence type="ECO:0000313" key="1">
    <source>
        <dbReference type="EMBL" id="ODV94957.1"/>
    </source>
</evidence>
<protein>
    <submittedName>
        <fullName evidence="1">Uncharacterized protein</fullName>
    </submittedName>
</protein>
<reference evidence="2" key="1">
    <citation type="submission" date="2016-05" db="EMBL/GenBank/DDBJ databases">
        <title>Comparative genomics of biotechnologically important yeasts.</title>
        <authorList>
            <consortium name="DOE Joint Genome Institute"/>
            <person name="Riley R."/>
            <person name="Haridas S."/>
            <person name="Wolfe K.H."/>
            <person name="Lopes M.R."/>
            <person name="Hittinger C.T."/>
            <person name="Goker M."/>
            <person name="Salamov A."/>
            <person name="Wisecaver J."/>
            <person name="Long T.M."/>
            <person name="Aerts A.L."/>
            <person name="Barry K."/>
            <person name="Choi C."/>
            <person name="Clum A."/>
            <person name="Coughlan A.Y."/>
            <person name="Deshpande S."/>
            <person name="Douglass A.P."/>
            <person name="Hanson S.J."/>
            <person name="Klenk H.-P."/>
            <person name="Labutti K."/>
            <person name="Lapidus A."/>
            <person name="Lindquist E."/>
            <person name="Lipzen A."/>
            <person name="Meier-Kolthoff J.P."/>
            <person name="Ohm R.A."/>
            <person name="Otillar R.P."/>
            <person name="Pangilinan J."/>
            <person name="Peng Y."/>
            <person name="Rokas A."/>
            <person name="Rosa C.A."/>
            <person name="Scheuner C."/>
            <person name="Sibirny A.A."/>
            <person name="Slot J.C."/>
            <person name="Stielow J.B."/>
            <person name="Sun H."/>
            <person name="Kurtzman C.P."/>
            <person name="Blackwell M."/>
            <person name="Grigoriev I.V."/>
            <person name="Jeffries T.W."/>
        </authorList>
    </citation>
    <scope>NUCLEOTIDE SEQUENCE [LARGE SCALE GENOMIC DNA]</scope>
    <source>
        <strain evidence="2">NRRL Y-2460</strain>
    </source>
</reference>
<name>A0A1E4TT94_PACTA</name>
<dbReference type="AlphaFoldDB" id="A0A1E4TT94"/>
<proteinExistence type="predicted"/>
<dbReference type="Proteomes" id="UP000094236">
    <property type="component" value="Unassembled WGS sequence"/>
</dbReference>
<dbReference type="OrthoDB" id="3990500at2759"/>
<sequence>MFRLGSARPLSKLCNNLNVLPLRRFVSSGSGKFNNFQIGSSLLGRGGNKSLLLGVSSSILLSNFLSHSLLIKNDSGVLTNTRNHFEAETSRLVNENKPKYNGAFGGKLNYSELSIGSITGLALGVLAKLISPLLWYLTLSGYLLIRFLNNRGIITLNFNQFITFGSSRINVRKMVFERPSFNITFILTFIIAAY</sequence>